<proteinExistence type="predicted"/>
<feature type="region of interest" description="Disordered" evidence="1">
    <location>
        <begin position="153"/>
        <end position="172"/>
    </location>
</feature>
<dbReference type="InterPro" id="IPR015797">
    <property type="entry name" value="NUDIX_hydrolase-like_dom_sf"/>
</dbReference>
<sequence length="172" mass="18563">MTISPPPGATPSAATTYQVGVFALVQHRGAYLFVQPRKLLLPGGNISVPGVFLNQESGSGVAETQLRRTLLSQVGLAVGDLRLVGSYAGRGTEDGRADARLHLIFGTEYCSGILNPQPADLHGAEWIAREHLLERGVPEWLLAAIREMENSMSAPREPVPTPTFRLGLGRRR</sequence>
<dbReference type="Proteomes" id="UP001597475">
    <property type="component" value="Unassembled WGS sequence"/>
</dbReference>
<protein>
    <recommendedName>
        <fullName evidence="4">Nudix hydrolase domain-containing protein</fullName>
    </recommendedName>
</protein>
<accession>A0ABW5P379</accession>
<dbReference type="EMBL" id="JBHUMK010000043">
    <property type="protein sequence ID" value="MFD2609719.1"/>
    <property type="molecule type" value="Genomic_DNA"/>
</dbReference>
<evidence type="ECO:0000313" key="2">
    <source>
        <dbReference type="EMBL" id="MFD2609719.1"/>
    </source>
</evidence>
<gene>
    <name evidence="2" type="ORF">ACFSR9_09775</name>
</gene>
<keyword evidence="3" id="KW-1185">Reference proteome</keyword>
<dbReference type="SUPFAM" id="SSF55811">
    <property type="entry name" value="Nudix"/>
    <property type="match status" value="1"/>
</dbReference>
<evidence type="ECO:0008006" key="4">
    <source>
        <dbReference type="Google" id="ProtNLM"/>
    </source>
</evidence>
<comment type="caution">
    <text evidence="2">The sequence shown here is derived from an EMBL/GenBank/DDBJ whole genome shotgun (WGS) entry which is preliminary data.</text>
</comment>
<reference evidence="3" key="1">
    <citation type="journal article" date="2019" name="Int. J. Syst. Evol. Microbiol.">
        <title>The Global Catalogue of Microorganisms (GCM) 10K type strain sequencing project: providing services to taxonomists for standard genome sequencing and annotation.</title>
        <authorList>
            <consortium name="The Broad Institute Genomics Platform"/>
            <consortium name="The Broad Institute Genome Sequencing Center for Infectious Disease"/>
            <person name="Wu L."/>
            <person name="Ma J."/>
        </authorList>
    </citation>
    <scope>NUCLEOTIDE SEQUENCE [LARGE SCALE GENOMIC DNA]</scope>
    <source>
        <strain evidence="3">KCTC 33842</strain>
    </source>
</reference>
<name>A0ABW5P379_9DEIO</name>
<dbReference type="RefSeq" id="WP_386845315.1">
    <property type="nucleotide sequence ID" value="NZ_JBHUMK010000043.1"/>
</dbReference>
<organism evidence="2 3">
    <name type="scientific">Deinococcus taklimakanensis</name>
    <dbReference type="NCBI Taxonomy" id="536443"/>
    <lineage>
        <taxon>Bacteria</taxon>
        <taxon>Thermotogati</taxon>
        <taxon>Deinococcota</taxon>
        <taxon>Deinococci</taxon>
        <taxon>Deinococcales</taxon>
        <taxon>Deinococcaceae</taxon>
        <taxon>Deinococcus</taxon>
    </lineage>
</organism>
<evidence type="ECO:0000256" key="1">
    <source>
        <dbReference type="SAM" id="MobiDB-lite"/>
    </source>
</evidence>
<evidence type="ECO:0000313" key="3">
    <source>
        <dbReference type="Proteomes" id="UP001597475"/>
    </source>
</evidence>
<dbReference type="Gene3D" id="3.90.79.10">
    <property type="entry name" value="Nucleoside Triphosphate Pyrophosphohydrolase"/>
    <property type="match status" value="1"/>
</dbReference>